<dbReference type="AlphaFoldDB" id="A0A5F1YIB4"/>
<dbReference type="EMBL" id="RQFA01000038">
    <property type="protein sequence ID" value="TGK34317.1"/>
    <property type="molecule type" value="Genomic_DNA"/>
</dbReference>
<dbReference type="OrthoDB" id="9952701at2"/>
<evidence type="ECO:0000313" key="3">
    <source>
        <dbReference type="Proteomes" id="UP000298277"/>
    </source>
</evidence>
<keyword evidence="3" id="KW-1185">Reference proteome</keyword>
<name>A0A5F1YIB4_9LEPT</name>
<sequence length="169" mass="20491">MNIKKLIFLFFLFVSFVLSSCKTKPVEKKDQVKMQPKENEMVNQENTRQYSRKEKLQKFDLMLSDLLSKIQKEKNLSPLLQVSDEYSRINLEEYWEFALKSDYSELTRHITHEEVIYLIKNGERRIDKDGSFIDYGMKRHKYEYGISFTFHRQPGHWILYDLVKRHPEE</sequence>
<dbReference type="Proteomes" id="UP000298277">
    <property type="component" value="Unassembled WGS sequence"/>
</dbReference>
<dbReference type="RefSeq" id="WP_135595222.1">
    <property type="nucleotide sequence ID" value="NZ_RQEZ01000100.1"/>
</dbReference>
<keyword evidence="1" id="KW-0732">Signal</keyword>
<evidence type="ECO:0008006" key="4">
    <source>
        <dbReference type="Google" id="ProtNLM"/>
    </source>
</evidence>
<gene>
    <name evidence="2" type="ORF">EHQ17_09870</name>
</gene>
<evidence type="ECO:0000313" key="2">
    <source>
        <dbReference type="EMBL" id="TGK34317.1"/>
    </source>
</evidence>
<feature type="chain" id="PRO_5043206805" description="Lipoprotein" evidence="1">
    <location>
        <begin position="21"/>
        <end position="169"/>
    </location>
</feature>
<proteinExistence type="predicted"/>
<feature type="signal peptide" evidence="1">
    <location>
        <begin position="1"/>
        <end position="20"/>
    </location>
</feature>
<evidence type="ECO:0000256" key="1">
    <source>
        <dbReference type="SAM" id="SignalP"/>
    </source>
</evidence>
<accession>A0A5F1YIB4</accession>
<dbReference type="PROSITE" id="PS51257">
    <property type="entry name" value="PROKAR_LIPOPROTEIN"/>
    <property type="match status" value="1"/>
</dbReference>
<reference evidence="2" key="1">
    <citation type="journal article" date="2019" name="PLoS Negl. Trop. Dis.">
        <title>Revisiting the worldwide diversity of Leptospira species in the environment.</title>
        <authorList>
            <person name="Vincent A.T."/>
            <person name="Schiettekatte O."/>
            <person name="Bourhy P."/>
            <person name="Veyrier F.J."/>
            <person name="Picardeau M."/>
        </authorList>
    </citation>
    <scope>NUCLEOTIDE SEQUENCE [LARGE SCALE GENOMIC DNA]</scope>
    <source>
        <strain evidence="2">201800299</strain>
    </source>
</reference>
<protein>
    <recommendedName>
        <fullName evidence="4">Lipoprotein</fullName>
    </recommendedName>
</protein>
<organism evidence="2 3">
    <name type="scientific">Leptospira gomenensis</name>
    <dbReference type="NCBI Taxonomy" id="2484974"/>
    <lineage>
        <taxon>Bacteria</taxon>
        <taxon>Pseudomonadati</taxon>
        <taxon>Spirochaetota</taxon>
        <taxon>Spirochaetia</taxon>
        <taxon>Leptospirales</taxon>
        <taxon>Leptospiraceae</taxon>
        <taxon>Leptospira</taxon>
    </lineage>
</organism>
<comment type="caution">
    <text evidence="2">The sequence shown here is derived from an EMBL/GenBank/DDBJ whole genome shotgun (WGS) entry which is preliminary data.</text>
</comment>